<accession>A0A1A5IYF8</accession>
<dbReference type="FunFam" id="3.40.50.720:FF:000084">
    <property type="entry name" value="Short-chain dehydrogenase reductase"/>
    <property type="match status" value="1"/>
</dbReference>
<dbReference type="PANTHER" id="PTHR43639">
    <property type="entry name" value="OXIDOREDUCTASE, SHORT-CHAIN DEHYDROGENASE/REDUCTASE FAMILY (AFU_ORTHOLOGUE AFUA_5G02870)"/>
    <property type="match status" value="1"/>
</dbReference>
<dbReference type="PRINTS" id="PR00080">
    <property type="entry name" value="SDRFAMILY"/>
</dbReference>
<dbReference type="GeneID" id="66682239"/>
<dbReference type="Pfam" id="PF13561">
    <property type="entry name" value="adh_short_C2"/>
    <property type="match status" value="1"/>
</dbReference>
<reference evidence="4" key="1">
    <citation type="submission" date="2016-06" db="EMBL/GenBank/DDBJ databases">
        <title>NZP2037 Pacbio-Illumina hybrid assembly.</title>
        <authorList>
            <person name="Ramsay J.P."/>
        </authorList>
    </citation>
    <scope>NUCLEOTIDE SEQUENCE [LARGE SCALE GENOMIC DNA]</scope>
    <source>
        <strain evidence="4">R7ANS::ICEMlSym2042</strain>
    </source>
</reference>
<dbReference type="InterPro" id="IPR036291">
    <property type="entry name" value="NAD(P)-bd_dom_sf"/>
</dbReference>
<organism evidence="3 4">
    <name type="scientific">Rhizobium loti</name>
    <name type="common">Mesorhizobium loti</name>
    <dbReference type="NCBI Taxonomy" id="381"/>
    <lineage>
        <taxon>Bacteria</taxon>
        <taxon>Pseudomonadati</taxon>
        <taxon>Pseudomonadota</taxon>
        <taxon>Alphaproteobacteria</taxon>
        <taxon>Hyphomicrobiales</taxon>
        <taxon>Phyllobacteriaceae</taxon>
        <taxon>Mesorhizobium</taxon>
    </lineage>
</organism>
<comment type="caution">
    <text evidence="3">The sequence shown here is derived from an EMBL/GenBank/DDBJ whole genome shotgun (WGS) entry which is preliminary data.</text>
</comment>
<dbReference type="InterPro" id="IPR002347">
    <property type="entry name" value="SDR_fam"/>
</dbReference>
<protein>
    <submittedName>
        <fullName evidence="3">Short-chain dehydrogenase</fullName>
    </submittedName>
</protein>
<evidence type="ECO:0000313" key="4">
    <source>
        <dbReference type="Proteomes" id="UP000093748"/>
    </source>
</evidence>
<proteinExistence type="inferred from homology"/>
<gene>
    <name evidence="3" type="ORF">BAE39_10240</name>
</gene>
<comment type="similarity">
    <text evidence="1">Belongs to the short-chain dehydrogenases/reductases (SDR) family.</text>
</comment>
<dbReference type="EMBL" id="LZTJ01000001">
    <property type="protein sequence ID" value="OBP83787.1"/>
    <property type="molecule type" value="Genomic_DNA"/>
</dbReference>
<dbReference type="AlphaFoldDB" id="A0A1A5IYF8"/>
<evidence type="ECO:0000256" key="1">
    <source>
        <dbReference type="ARBA" id="ARBA00006484"/>
    </source>
</evidence>
<sequence>MGKLNNKVAIVTGAARGIGAGIAKRLAAEGAAVVVNYATSREAAERTVKEIVAAGGKATAVQGDVAEAAEVEKMFEAAEIAFGKPSILINNAATASFGTFEEASEADYRRLFDTNVLGTILTTKAAMRHFPETGGSIVNIGTISSWNPVPNTSLYSASKAAIDTLTLSLSRELGARNIRVNIVAPGYTHTEMTEGMVGTDFGNMLIAGVPLGQRFGKPDDIAPTVAFLASDEAAWLTGERINASGGAR</sequence>
<dbReference type="NCBIfam" id="NF005559">
    <property type="entry name" value="PRK07231.1"/>
    <property type="match status" value="1"/>
</dbReference>
<dbReference type="SUPFAM" id="SSF51735">
    <property type="entry name" value="NAD(P)-binding Rossmann-fold domains"/>
    <property type="match status" value="1"/>
</dbReference>
<dbReference type="RefSeq" id="WP_010911348.1">
    <property type="nucleotide sequence ID" value="NZ_LZTH01000001.1"/>
</dbReference>
<dbReference type="GO" id="GO:0016491">
    <property type="term" value="F:oxidoreductase activity"/>
    <property type="evidence" value="ECO:0007669"/>
    <property type="project" value="UniProtKB-KW"/>
</dbReference>
<evidence type="ECO:0000313" key="3">
    <source>
        <dbReference type="EMBL" id="OBP83787.1"/>
    </source>
</evidence>
<dbReference type="OrthoDB" id="9803333at2"/>
<evidence type="ECO:0000256" key="2">
    <source>
        <dbReference type="ARBA" id="ARBA00023002"/>
    </source>
</evidence>
<keyword evidence="2" id="KW-0560">Oxidoreductase</keyword>
<dbReference type="PRINTS" id="PR00081">
    <property type="entry name" value="GDHRDH"/>
</dbReference>
<dbReference type="PANTHER" id="PTHR43639:SF1">
    <property type="entry name" value="SHORT-CHAIN DEHYDROGENASE_REDUCTASE FAMILY PROTEIN"/>
    <property type="match status" value="1"/>
</dbReference>
<dbReference type="Proteomes" id="UP000093748">
    <property type="component" value="Unassembled WGS sequence"/>
</dbReference>
<dbReference type="Gene3D" id="3.40.50.720">
    <property type="entry name" value="NAD(P)-binding Rossmann-like Domain"/>
    <property type="match status" value="1"/>
</dbReference>
<name>A0A1A5IYF8_RHILI</name>